<name>B6SJA6_MAIZE</name>
<feature type="signal peptide" evidence="2">
    <location>
        <begin position="1"/>
        <end position="32"/>
    </location>
</feature>
<sequence length="95" mass="9931">MLPSSVGGRGRGRYLMLGVALALAALLALASASESDHKVRAHDSTTRPLPATDPSHCSHPSRLFARTALDLDRLVGRISRCWVGGAGPSLGVVLM</sequence>
<feature type="chain" id="PRO_5002849592" evidence="2">
    <location>
        <begin position="33"/>
        <end position="95"/>
    </location>
</feature>
<dbReference type="AlphaFoldDB" id="B6SJA6"/>
<reference evidence="3" key="1">
    <citation type="journal article" date="2009" name="Plant Mol. Biol.">
        <title>Insights into corn genes derived from large-scale cDNA sequencing.</title>
        <authorList>
            <person name="Alexandrov N.N."/>
            <person name="Brover V.V."/>
            <person name="Freidin S."/>
            <person name="Troukhan M.E."/>
            <person name="Tatarinova T.V."/>
            <person name="Zhang H."/>
            <person name="Swaller T.J."/>
            <person name="Lu Y.P."/>
            <person name="Bouck J."/>
            <person name="Flavell R.B."/>
            <person name="Feldmann K.A."/>
        </authorList>
    </citation>
    <scope>NUCLEOTIDE SEQUENCE</scope>
</reference>
<protein>
    <submittedName>
        <fullName evidence="3">Uncharacterized protein</fullName>
    </submittedName>
</protein>
<accession>B6SJA6</accession>
<evidence type="ECO:0000313" key="3">
    <source>
        <dbReference type="EMBL" id="ACG24939.1"/>
    </source>
</evidence>
<dbReference type="EMBL" id="EU952821">
    <property type="protein sequence ID" value="ACG24939.1"/>
    <property type="molecule type" value="mRNA"/>
</dbReference>
<evidence type="ECO:0000256" key="2">
    <source>
        <dbReference type="SAM" id="SignalP"/>
    </source>
</evidence>
<feature type="region of interest" description="Disordered" evidence="1">
    <location>
        <begin position="37"/>
        <end position="57"/>
    </location>
</feature>
<evidence type="ECO:0000256" key="1">
    <source>
        <dbReference type="SAM" id="MobiDB-lite"/>
    </source>
</evidence>
<proteinExistence type="evidence at transcript level"/>
<organism evidence="3">
    <name type="scientific">Zea mays</name>
    <name type="common">Maize</name>
    <dbReference type="NCBI Taxonomy" id="4577"/>
    <lineage>
        <taxon>Eukaryota</taxon>
        <taxon>Viridiplantae</taxon>
        <taxon>Streptophyta</taxon>
        <taxon>Embryophyta</taxon>
        <taxon>Tracheophyta</taxon>
        <taxon>Spermatophyta</taxon>
        <taxon>Magnoliopsida</taxon>
        <taxon>Liliopsida</taxon>
        <taxon>Poales</taxon>
        <taxon>Poaceae</taxon>
        <taxon>PACMAD clade</taxon>
        <taxon>Panicoideae</taxon>
        <taxon>Andropogonodae</taxon>
        <taxon>Andropogoneae</taxon>
        <taxon>Tripsacinae</taxon>
        <taxon>Zea</taxon>
    </lineage>
</organism>
<keyword evidence="2" id="KW-0732">Signal</keyword>